<dbReference type="Gene3D" id="4.10.320.10">
    <property type="entry name" value="E3-binding domain"/>
    <property type="match status" value="1"/>
</dbReference>
<dbReference type="RefSeq" id="WP_141004839.1">
    <property type="nucleotide sequence ID" value="NZ_BAAAOR010000052.1"/>
</dbReference>
<dbReference type="Pfam" id="PF23359">
    <property type="entry name" value="Lsr2_DNA-bd"/>
    <property type="match status" value="1"/>
</dbReference>
<organism evidence="4 5">
    <name type="scientific">Nocardioides humi</name>
    <dbReference type="NCBI Taxonomy" id="449461"/>
    <lineage>
        <taxon>Bacteria</taxon>
        <taxon>Bacillati</taxon>
        <taxon>Actinomycetota</taxon>
        <taxon>Actinomycetes</taxon>
        <taxon>Propionibacteriales</taxon>
        <taxon>Nocardioidaceae</taxon>
        <taxon>Nocardioides</taxon>
    </lineage>
</organism>
<comment type="caution">
    <text evidence="4">The sequence shown here is derived from an EMBL/GenBank/DDBJ whole genome shotgun (WGS) entry which is preliminary data.</text>
</comment>
<evidence type="ECO:0000259" key="3">
    <source>
        <dbReference type="Pfam" id="PF23359"/>
    </source>
</evidence>
<dbReference type="EMBL" id="BAAAOR010000052">
    <property type="protein sequence ID" value="GAA1549220.1"/>
    <property type="molecule type" value="Genomic_DNA"/>
</dbReference>
<accession>A0ABN2BXC6</accession>
<dbReference type="Proteomes" id="UP001500842">
    <property type="component" value="Unassembled WGS sequence"/>
</dbReference>
<dbReference type="InterPro" id="IPR024412">
    <property type="entry name" value="Lsr2_dim_dom"/>
</dbReference>
<feature type="domain" description="Lsr2 DNA-binding" evidence="3">
    <location>
        <begin position="78"/>
        <end position="109"/>
    </location>
</feature>
<keyword evidence="5" id="KW-1185">Reference proteome</keyword>
<dbReference type="Gene3D" id="3.30.60.230">
    <property type="entry name" value="Lsr2, dimerization domain"/>
    <property type="match status" value="1"/>
</dbReference>
<evidence type="ECO:0000313" key="5">
    <source>
        <dbReference type="Proteomes" id="UP001500842"/>
    </source>
</evidence>
<evidence type="ECO:0000313" key="4">
    <source>
        <dbReference type="EMBL" id="GAA1549220.1"/>
    </source>
</evidence>
<feature type="domain" description="Lsr2 dimerization" evidence="2">
    <location>
        <begin position="1"/>
        <end position="61"/>
    </location>
</feature>
<evidence type="ECO:0000256" key="1">
    <source>
        <dbReference type="ARBA" id="ARBA00023125"/>
    </source>
</evidence>
<proteinExistence type="predicted"/>
<dbReference type="InterPro" id="IPR055370">
    <property type="entry name" value="Lsr2_DNA-bd"/>
</dbReference>
<protein>
    <submittedName>
        <fullName evidence="4">Lsr2 family protein</fullName>
    </submittedName>
</protein>
<reference evidence="4 5" key="1">
    <citation type="journal article" date="2019" name="Int. J. Syst. Evol. Microbiol.">
        <title>The Global Catalogue of Microorganisms (GCM) 10K type strain sequencing project: providing services to taxonomists for standard genome sequencing and annotation.</title>
        <authorList>
            <consortium name="The Broad Institute Genomics Platform"/>
            <consortium name="The Broad Institute Genome Sequencing Center for Infectious Disease"/>
            <person name="Wu L."/>
            <person name="Ma J."/>
        </authorList>
    </citation>
    <scope>NUCLEOTIDE SEQUENCE [LARGE SCALE GENOMIC DNA]</scope>
    <source>
        <strain evidence="4 5">JCM 14942</strain>
    </source>
</reference>
<name>A0ABN2BXC6_9ACTN</name>
<keyword evidence="1" id="KW-0238">DNA-binding</keyword>
<dbReference type="InterPro" id="IPR042261">
    <property type="entry name" value="Lsr2-like_dimerization"/>
</dbReference>
<dbReference type="InterPro" id="IPR036625">
    <property type="entry name" value="E3-bd_dom_sf"/>
</dbReference>
<gene>
    <name evidence="4" type="ORF">GCM10009788_58860</name>
</gene>
<evidence type="ECO:0000259" key="2">
    <source>
        <dbReference type="Pfam" id="PF11774"/>
    </source>
</evidence>
<dbReference type="Pfam" id="PF11774">
    <property type="entry name" value="Lsr2"/>
    <property type="match status" value="1"/>
</dbReference>
<sequence length="110" mass="11870">MAQRVVTQLISDLSGEEIKSGKGESIEFAYRGVSYRIDLTNKEAAGFDKVIATYLEHATKTSGRRKTSAASSKSGYVAKDVRAWAAEQGIDVPARGRIAADVVEKYQAAT</sequence>